<reference evidence="1 2" key="1">
    <citation type="submission" date="2020-08" db="EMBL/GenBank/DDBJ databases">
        <title>Complete Genome Sequence of Effusibacillus dendaii Strain skT53, Isolated from Farmland soil.</title>
        <authorList>
            <person name="Konishi T."/>
            <person name="Kawasaki H."/>
        </authorList>
    </citation>
    <scope>NUCLEOTIDE SEQUENCE [LARGE SCALE GENOMIC DNA]</scope>
    <source>
        <strain evidence="2">skT53</strain>
    </source>
</reference>
<accession>A0A7I8DEJ5</accession>
<protein>
    <submittedName>
        <fullName evidence="1">Uncharacterized protein</fullName>
    </submittedName>
</protein>
<dbReference type="Proteomes" id="UP000593802">
    <property type="component" value="Chromosome"/>
</dbReference>
<evidence type="ECO:0000313" key="2">
    <source>
        <dbReference type="Proteomes" id="UP000593802"/>
    </source>
</evidence>
<organism evidence="1 2">
    <name type="scientific">Effusibacillus dendaii</name>
    <dbReference type="NCBI Taxonomy" id="2743772"/>
    <lineage>
        <taxon>Bacteria</taxon>
        <taxon>Bacillati</taxon>
        <taxon>Bacillota</taxon>
        <taxon>Bacilli</taxon>
        <taxon>Bacillales</taxon>
        <taxon>Alicyclobacillaceae</taxon>
        <taxon>Effusibacillus</taxon>
    </lineage>
</organism>
<dbReference type="KEGG" id="eff:skT53_34600"/>
<name>A0A7I8DEJ5_9BACL</name>
<keyword evidence="2" id="KW-1185">Reference proteome</keyword>
<dbReference type="RefSeq" id="WP_200759074.1">
    <property type="nucleotide sequence ID" value="NZ_AP023366.1"/>
</dbReference>
<dbReference type="AlphaFoldDB" id="A0A7I8DEJ5"/>
<sequence>MAKTILMGECIQPILLDEGVFMMSDANFSIDPNMIQKAVGAMASGDMMFALRSPD</sequence>
<dbReference type="EMBL" id="AP023366">
    <property type="protein sequence ID" value="BCJ88475.1"/>
    <property type="molecule type" value="Genomic_DNA"/>
</dbReference>
<gene>
    <name evidence="1" type="ORF">skT53_34600</name>
</gene>
<evidence type="ECO:0000313" key="1">
    <source>
        <dbReference type="EMBL" id="BCJ88475.1"/>
    </source>
</evidence>
<proteinExistence type="predicted"/>